<dbReference type="Pfam" id="PF05935">
    <property type="entry name" value="Arylsulfotrans"/>
    <property type="match status" value="1"/>
</dbReference>
<feature type="compositionally biased region" description="Acidic residues" evidence="1">
    <location>
        <begin position="34"/>
        <end position="59"/>
    </location>
</feature>
<dbReference type="SUPFAM" id="SSF50998">
    <property type="entry name" value="Quinoprotein alcohol dehydrogenase-like"/>
    <property type="match status" value="1"/>
</dbReference>
<dbReference type="STRING" id="1432562.WN59_07735"/>
<dbReference type="InterPro" id="IPR035391">
    <property type="entry name" value="Arylsulfotran_N"/>
</dbReference>
<gene>
    <name evidence="3" type="ORF">WN59_07735</name>
</gene>
<dbReference type="RefSeq" id="WP_046515337.1">
    <property type="nucleotide sequence ID" value="NZ_LAYZ01000004.1"/>
</dbReference>
<dbReference type="Proteomes" id="UP000034287">
    <property type="component" value="Unassembled WGS sequence"/>
</dbReference>
<evidence type="ECO:0000313" key="3">
    <source>
        <dbReference type="EMBL" id="KKK34607.1"/>
    </source>
</evidence>
<sequence length="571" mass="64401">MKKKNIVIVAIIGFAVILLTAATFYGNDRGAAPEESDETGEQPDTEVAEEETAEADYDYPPEKAEQVLADQEELETAILAESEGSTLDNPYVNVDPYNRSPLSALVIFDTEEPAKVTFTVKGKDDKADISETVKEYRSHHELPVLGLYPGYTNTIEISAETESGEVLEHTFTVTTEDLPEEMPEIEIKEAQPEKMKLGESELTFYIPSTRYAFAFDVNGDVRWYGSGFNSHVLQELDNGNLLYLGKDDNSGSAYNRLFETTYIGKVYNAFIISERAAESEAEGIESTLIHHDVAELPSGNLLLTVNDGSGVYMEDTMIEMDRETGEVVKVMDLKDLFPKEVYEEYEPREDNGLIDWFHQNSVVYDESDDSIIISGRHQDTVMKIDYGTGEIKWILAHPEGWNEEMEEYLVDGDSGDFKYPAAQHDATILPDFDDDPDTIDIMLLDNNTVVTRGNEKVSEQYSAGTHYRINEETLDAEIVWTYGEELGEDYFTNIISSARYREDSDNVLLDFGHTDGGERSSFVEVTHDEQSEIVFEAEMTGFRTGAWAYRSSRNALYNDKWEERFSLGAQN</sequence>
<dbReference type="EMBL" id="LAYZ01000004">
    <property type="protein sequence ID" value="KKK34607.1"/>
    <property type="molecule type" value="Genomic_DNA"/>
</dbReference>
<protein>
    <submittedName>
        <fullName evidence="3">Arylsulfate sulfotransferase</fullName>
    </submittedName>
</protein>
<dbReference type="Pfam" id="PF17425">
    <property type="entry name" value="Arylsulfotran_N"/>
    <property type="match status" value="1"/>
</dbReference>
<dbReference type="InterPro" id="IPR010262">
    <property type="entry name" value="Arylsulfotransferase_bact"/>
</dbReference>
<dbReference type="InterPro" id="IPR053143">
    <property type="entry name" value="Arylsulfate_ST"/>
</dbReference>
<feature type="region of interest" description="Disordered" evidence="1">
    <location>
        <begin position="29"/>
        <end position="60"/>
    </location>
</feature>
<reference evidence="3 4" key="1">
    <citation type="submission" date="2015-04" db="EMBL/GenBank/DDBJ databases">
        <title>Taxonomic description and genome sequence of Salinicoccus sediminis sp. nov., a novel hyper halotolerant bacterium isolated from marine sediment.</title>
        <authorList>
            <person name="Mathan Kumar R."/>
            <person name="Kaur G."/>
            <person name="Kumar N."/>
            <person name="Kumar A."/>
            <person name="Singh N.K."/>
            <person name="Kaur N."/>
            <person name="Mayilraj S."/>
        </authorList>
    </citation>
    <scope>NUCLEOTIDE SEQUENCE [LARGE SCALE GENOMIC DNA]</scope>
    <source>
        <strain evidence="3 4">SV-16</strain>
    </source>
</reference>
<dbReference type="AlphaFoldDB" id="A0A0M2SNW6"/>
<evidence type="ECO:0000256" key="1">
    <source>
        <dbReference type="SAM" id="MobiDB-lite"/>
    </source>
</evidence>
<keyword evidence="3" id="KW-0808">Transferase</keyword>
<name>A0A0M2SNW6_9STAP</name>
<dbReference type="Gene3D" id="2.60.40.3100">
    <property type="entry name" value="Arylsulphate sulphotransferase monomer, N-terminal domain"/>
    <property type="match status" value="1"/>
</dbReference>
<dbReference type="InterPro" id="IPR038477">
    <property type="entry name" value="ASST_N_sf"/>
</dbReference>
<evidence type="ECO:0000313" key="4">
    <source>
        <dbReference type="Proteomes" id="UP000034287"/>
    </source>
</evidence>
<proteinExistence type="predicted"/>
<keyword evidence="4" id="KW-1185">Reference proteome</keyword>
<accession>A0A0M2SNW6</accession>
<dbReference type="OrthoDB" id="264813at2"/>
<dbReference type="PANTHER" id="PTHR35340:SF10">
    <property type="entry name" value="CYTOPLASMIC PROTEIN"/>
    <property type="match status" value="1"/>
</dbReference>
<dbReference type="PATRIC" id="fig|1432562.3.peg.1547"/>
<evidence type="ECO:0000259" key="2">
    <source>
        <dbReference type="Pfam" id="PF17425"/>
    </source>
</evidence>
<dbReference type="PANTHER" id="PTHR35340">
    <property type="entry name" value="PQQ ENZYME REPEAT PROTEIN-RELATED"/>
    <property type="match status" value="1"/>
</dbReference>
<dbReference type="GO" id="GO:0004062">
    <property type="term" value="F:aryl sulfotransferase activity"/>
    <property type="evidence" value="ECO:0007669"/>
    <property type="project" value="InterPro"/>
</dbReference>
<comment type="caution">
    <text evidence="3">The sequence shown here is derived from an EMBL/GenBank/DDBJ whole genome shotgun (WGS) entry which is preliminary data.</text>
</comment>
<dbReference type="InterPro" id="IPR011047">
    <property type="entry name" value="Quinoprotein_ADH-like_sf"/>
</dbReference>
<feature type="domain" description="Arylsulfotransferase N-terminal" evidence="2">
    <location>
        <begin position="92"/>
        <end position="176"/>
    </location>
</feature>
<organism evidence="3 4">
    <name type="scientific">Salinicoccus sediminis</name>
    <dbReference type="NCBI Taxonomy" id="1432562"/>
    <lineage>
        <taxon>Bacteria</taxon>
        <taxon>Bacillati</taxon>
        <taxon>Bacillota</taxon>
        <taxon>Bacilli</taxon>
        <taxon>Bacillales</taxon>
        <taxon>Staphylococcaceae</taxon>
        <taxon>Salinicoccus</taxon>
    </lineage>
</organism>